<sequence>MTKIQTISSQNIMMDCDNIERYWKNN</sequence>
<protein>
    <submittedName>
        <fullName evidence="1">Uncharacterized protein</fullName>
    </submittedName>
</protein>
<reference evidence="1" key="1">
    <citation type="submission" date="2014-05" db="EMBL/GenBank/DDBJ databases">
        <authorList>
            <person name="Chronopoulou M."/>
        </authorList>
    </citation>
    <scope>NUCLEOTIDE SEQUENCE</scope>
    <source>
        <tissue evidence="1">Whole organism</tissue>
    </source>
</reference>
<organism evidence="1">
    <name type="scientific">Lepeophtheirus salmonis</name>
    <name type="common">Salmon louse</name>
    <name type="synonym">Caligus salmonis</name>
    <dbReference type="NCBI Taxonomy" id="72036"/>
    <lineage>
        <taxon>Eukaryota</taxon>
        <taxon>Metazoa</taxon>
        <taxon>Ecdysozoa</taxon>
        <taxon>Arthropoda</taxon>
        <taxon>Crustacea</taxon>
        <taxon>Multicrustacea</taxon>
        <taxon>Hexanauplia</taxon>
        <taxon>Copepoda</taxon>
        <taxon>Siphonostomatoida</taxon>
        <taxon>Caligidae</taxon>
        <taxon>Lepeophtheirus</taxon>
    </lineage>
</organism>
<dbReference type="AlphaFoldDB" id="A0A0K2VCE8"/>
<proteinExistence type="predicted"/>
<accession>A0A0K2VCE8</accession>
<evidence type="ECO:0000313" key="1">
    <source>
        <dbReference type="EMBL" id="CDW47606.1"/>
    </source>
</evidence>
<name>A0A0K2VCE8_LEPSM</name>
<dbReference type="EMBL" id="HACA01030245">
    <property type="protein sequence ID" value="CDW47606.1"/>
    <property type="molecule type" value="Transcribed_RNA"/>
</dbReference>